<evidence type="ECO:0000256" key="4">
    <source>
        <dbReference type="ARBA" id="ARBA00022490"/>
    </source>
</evidence>
<dbReference type="Proteomes" id="UP001210925">
    <property type="component" value="Unassembled WGS sequence"/>
</dbReference>
<feature type="domain" description="IPO4/5-like TPR repeats" evidence="8">
    <location>
        <begin position="99"/>
        <end position="251"/>
    </location>
</feature>
<dbReference type="GO" id="GO:0005737">
    <property type="term" value="C:cytoplasm"/>
    <property type="evidence" value="ECO:0007669"/>
    <property type="project" value="UniProtKB-SubCell"/>
</dbReference>
<dbReference type="Pfam" id="PF25780">
    <property type="entry name" value="TPR_IPO5"/>
    <property type="match status" value="1"/>
</dbReference>
<dbReference type="InterPro" id="IPR041389">
    <property type="entry name" value="Importin_rep_6"/>
</dbReference>
<dbReference type="InterPro" id="IPR040928">
    <property type="entry name" value="Importin_rep_5"/>
</dbReference>
<keyword evidence="6" id="KW-0653">Protein transport</keyword>
<keyword evidence="4" id="KW-0963">Cytoplasm</keyword>
<name>A0AAD5UAQ4_9FUNG</name>
<dbReference type="SUPFAM" id="SSF48371">
    <property type="entry name" value="ARM repeat"/>
    <property type="match status" value="2"/>
</dbReference>
<keyword evidence="3" id="KW-0813">Transport</keyword>
<dbReference type="PANTHER" id="PTHR10527">
    <property type="entry name" value="IMPORTIN BETA"/>
    <property type="match status" value="1"/>
</dbReference>
<dbReference type="Gene3D" id="1.25.10.10">
    <property type="entry name" value="Leucine-rich Repeat Variant"/>
    <property type="match status" value="1"/>
</dbReference>
<evidence type="ECO:0000256" key="3">
    <source>
        <dbReference type="ARBA" id="ARBA00022448"/>
    </source>
</evidence>
<dbReference type="EMBL" id="JADGKB010000127">
    <property type="protein sequence ID" value="KAJ3252863.1"/>
    <property type="molecule type" value="Genomic_DNA"/>
</dbReference>
<dbReference type="GO" id="GO:0006606">
    <property type="term" value="P:protein import into nucleus"/>
    <property type="evidence" value="ECO:0007669"/>
    <property type="project" value="InterPro"/>
</dbReference>
<sequence length="1006" mass="111640">MDNQQLFEVLGQLLSQLLSPDANIRKQSEEQLEKHWLANQPGPFLAGLSNFIVHHSDAYVRLLLMKSSEVFALSCCEAAGEDVLKYVQTNLLQSLASEQDVSVRNKVADTISQIALFLVNNKELFQACAEYISSPNPLFRKSAFMIFSGCPKVLIKQDQNSVKSIFMAGVQDSDLDVRLAALKATVNYICVSKQAVRNAMADLLPHLLNVIPGVMAHGGKEDEAVEGLTDIIELAQLFPKMFKPVLEHTVTYMVSQMKNTDLENGTRQTCLELLLTLCEGAPAQMRKYEPFAHSLIPVILEWMSELEDEPEWYAVETIEDDDDSSNETAGEQAMDRLAMNLKGNIVLPIAFQLIPTLLSSPEWQKRHAALRCISAIGEGCYDIMKKELEKVIGLILPHLKDPHPRVRHAACNAIGQMCTDFAPTIQEQFHQPILTHLIPIMDDLAHIRVANYGAAALVNFSENASKECIAPYIEPIISKLLVLMNTGKIFAQEQAITTLATVADSASLEFTKYYSNIMQVLLQILRFPDQKELRSLKGKTLECSSLIILAVGKEVFAPDFVPFVEVLKNIQSTISDPDDPQNSYLLSAWARLCKVMGTDFAPYLEIVLPPLLKSVEIKPKMVAFDADEAGDEYNEEDGWEVMAVGDKNLAIKTSLLEDKCTAVEMLLCYAEELGAIFHPYVEGIMKMIVPLLKFYLNDGVRYASASLIPVLLNCWIKADYQLRDAPDYDPEDEEALKDEEYTDEQFLADAAVTVSSLFKTFGTAFLPFFDQMISKLSEFLENKDAPSRQWALCVFCDLIEFTGPASVQYQPFFLAKMAASLGDASPDVRQAAAYGVGVSAKFGGPNYAQFCVESLPHLFNIINAPNSRSEENTMATENAISAVGKLLEVYRSTGAFSANDVILHWFNSLPIVEDAEEAPETYSLLLELIEGQNEVIVNVNQIPKLVSILSEALSLKDLLVKDPALKEKMVNCLKSVIAAADANTKQILWQGLKDGQKKYLSSLGLV</sequence>
<dbReference type="InterPro" id="IPR041653">
    <property type="entry name" value="Importin_rep_4"/>
</dbReference>
<keyword evidence="10" id="KW-1185">Reference proteome</keyword>
<dbReference type="GO" id="GO:0005634">
    <property type="term" value="C:nucleus"/>
    <property type="evidence" value="ECO:0007669"/>
    <property type="project" value="UniProtKB-SubCell"/>
</dbReference>
<reference evidence="9" key="1">
    <citation type="submission" date="2020-05" db="EMBL/GenBank/DDBJ databases">
        <title>Phylogenomic resolution of chytrid fungi.</title>
        <authorList>
            <person name="Stajich J.E."/>
            <person name="Amses K."/>
            <person name="Simmons R."/>
            <person name="Seto K."/>
            <person name="Myers J."/>
            <person name="Bonds A."/>
            <person name="Quandt C.A."/>
            <person name="Barry K."/>
            <person name="Liu P."/>
            <person name="Grigoriev I."/>
            <person name="Longcore J.E."/>
            <person name="James T.Y."/>
        </authorList>
    </citation>
    <scope>NUCLEOTIDE SEQUENCE</scope>
    <source>
        <strain evidence="9">PLAUS21</strain>
    </source>
</reference>
<evidence type="ECO:0000256" key="2">
    <source>
        <dbReference type="ARBA" id="ARBA00004496"/>
    </source>
</evidence>
<dbReference type="Pfam" id="PF18808">
    <property type="entry name" value="Importin_rep_4"/>
    <property type="match status" value="1"/>
</dbReference>
<gene>
    <name evidence="9" type="primary">IPO5</name>
    <name evidence="9" type="ORF">HK103_001108</name>
</gene>
<accession>A0AAD5UAQ4</accession>
<organism evidence="9 10">
    <name type="scientific">Boothiomyces macroporosus</name>
    <dbReference type="NCBI Taxonomy" id="261099"/>
    <lineage>
        <taxon>Eukaryota</taxon>
        <taxon>Fungi</taxon>
        <taxon>Fungi incertae sedis</taxon>
        <taxon>Chytridiomycota</taxon>
        <taxon>Chytridiomycota incertae sedis</taxon>
        <taxon>Chytridiomycetes</taxon>
        <taxon>Rhizophydiales</taxon>
        <taxon>Terramycetaceae</taxon>
        <taxon>Boothiomyces</taxon>
    </lineage>
</organism>
<dbReference type="InterPro" id="IPR016024">
    <property type="entry name" value="ARM-type_fold"/>
</dbReference>
<evidence type="ECO:0000313" key="10">
    <source>
        <dbReference type="Proteomes" id="UP001210925"/>
    </source>
</evidence>
<dbReference type="Pfam" id="PF18829">
    <property type="entry name" value="Importin_rep_6"/>
    <property type="match status" value="1"/>
</dbReference>
<dbReference type="Pfam" id="PF18816">
    <property type="entry name" value="Importin_rep_5"/>
    <property type="match status" value="1"/>
</dbReference>
<protein>
    <submittedName>
        <fullName evidence="9">Importin-5</fullName>
    </submittedName>
</protein>
<dbReference type="AlphaFoldDB" id="A0AAD5UAQ4"/>
<evidence type="ECO:0000256" key="6">
    <source>
        <dbReference type="ARBA" id="ARBA00022927"/>
    </source>
</evidence>
<evidence type="ECO:0000259" key="8">
    <source>
        <dbReference type="Pfam" id="PF25780"/>
    </source>
</evidence>
<dbReference type="InterPro" id="IPR040122">
    <property type="entry name" value="Importin_beta"/>
</dbReference>
<dbReference type="InterPro" id="IPR011989">
    <property type="entry name" value="ARM-like"/>
</dbReference>
<keyword evidence="7" id="KW-0539">Nucleus</keyword>
<comment type="subcellular location">
    <subcellularLocation>
        <location evidence="2">Cytoplasm</location>
    </subcellularLocation>
    <subcellularLocation>
        <location evidence="1">Nucleus</location>
    </subcellularLocation>
</comment>
<evidence type="ECO:0000313" key="9">
    <source>
        <dbReference type="EMBL" id="KAJ3252863.1"/>
    </source>
</evidence>
<evidence type="ECO:0000256" key="5">
    <source>
        <dbReference type="ARBA" id="ARBA00022737"/>
    </source>
</evidence>
<proteinExistence type="predicted"/>
<keyword evidence="5" id="KW-0677">Repeat</keyword>
<dbReference type="InterPro" id="IPR057672">
    <property type="entry name" value="TPR_IPO4/5"/>
</dbReference>
<comment type="caution">
    <text evidence="9">The sequence shown here is derived from an EMBL/GenBank/DDBJ whole genome shotgun (WGS) entry which is preliminary data.</text>
</comment>
<evidence type="ECO:0000256" key="7">
    <source>
        <dbReference type="ARBA" id="ARBA00023242"/>
    </source>
</evidence>
<dbReference type="Pfam" id="PF13513">
    <property type="entry name" value="HEAT_EZ"/>
    <property type="match status" value="1"/>
</dbReference>
<evidence type="ECO:0000256" key="1">
    <source>
        <dbReference type="ARBA" id="ARBA00004123"/>
    </source>
</evidence>